<dbReference type="Proteomes" id="UP000178908">
    <property type="component" value="Unassembled WGS sequence"/>
</dbReference>
<dbReference type="NCBIfam" id="TIGR00755">
    <property type="entry name" value="ksgA"/>
    <property type="match status" value="1"/>
</dbReference>
<dbReference type="GO" id="GO:0003723">
    <property type="term" value="F:RNA binding"/>
    <property type="evidence" value="ECO:0007669"/>
    <property type="project" value="UniProtKB-UniRule"/>
</dbReference>
<dbReference type="Gene3D" id="3.40.50.150">
    <property type="entry name" value="Vaccinia Virus protein VP39"/>
    <property type="match status" value="1"/>
</dbReference>
<evidence type="ECO:0000256" key="2">
    <source>
        <dbReference type="ARBA" id="ARBA00022552"/>
    </source>
</evidence>
<keyword evidence="6 7" id="KW-0694">RNA-binding</keyword>
<organism evidence="10 11">
    <name type="scientific">Candidatus Yanofskybacteria bacterium RIFCSPHIGHO2_02_FULL_39_10</name>
    <dbReference type="NCBI Taxonomy" id="1802674"/>
    <lineage>
        <taxon>Bacteria</taxon>
        <taxon>Candidatus Yanofskyibacteriota</taxon>
    </lineage>
</organism>
<feature type="binding site" evidence="7 8">
    <location>
        <position position="14"/>
    </location>
    <ligand>
        <name>S-adenosyl-L-methionine</name>
        <dbReference type="ChEBI" id="CHEBI:59789"/>
    </ligand>
</feature>
<evidence type="ECO:0000313" key="10">
    <source>
        <dbReference type="EMBL" id="OGN08015.1"/>
    </source>
</evidence>
<dbReference type="PANTHER" id="PTHR11727:SF7">
    <property type="entry name" value="DIMETHYLADENOSINE TRANSFERASE-RELATED"/>
    <property type="match status" value="1"/>
</dbReference>
<evidence type="ECO:0000256" key="7">
    <source>
        <dbReference type="HAMAP-Rule" id="MF_00607"/>
    </source>
</evidence>
<proteinExistence type="inferred from homology"/>
<keyword evidence="3 7" id="KW-0489">Methyltransferase</keyword>
<dbReference type="PANTHER" id="PTHR11727">
    <property type="entry name" value="DIMETHYLADENOSINE TRANSFERASE"/>
    <property type="match status" value="1"/>
</dbReference>
<dbReference type="PROSITE" id="PS01131">
    <property type="entry name" value="RRNA_A_DIMETH"/>
    <property type="match status" value="1"/>
</dbReference>
<feature type="binding site" evidence="7 8">
    <location>
        <position position="85"/>
    </location>
    <ligand>
        <name>S-adenosyl-L-methionine</name>
        <dbReference type="ChEBI" id="CHEBI:59789"/>
    </ligand>
</feature>
<name>A0A1F8F4E3_9BACT</name>
<dbReference type="GO" id="GO:0005737">
    <property type="term" value="C:cytoplasm"/>
    <property type="evidence" value="ECO:0007669"/>
    <property type="project" value="UniProtKB-SubCell"/>
</dbReference>
<dbReference type="SMART" id="SM00650">
    <property type="entry name" value="rADc"/>
    <property type="match status" value="1"/>
</dbReference>
<comment type="catalytic activity">
    <reaction evidence="7">
        <text>adenosine(1518)/adenosine(1519) in 16S rRNA + 4 S-adenosyl-L-methionine = N(6)-dimethyladenosine(1518)/N(6)-dimethyladenosine(1519) in 16S rRNA + 4 S-adenosyl-L-homocysteine + 4 H(+)</text>
        <dbReference type="Rhea" id="RHEA:19609"/>
        <dbReference type="Rhea" id="RHEA-COMP:10232"/>
        <dbReference type="Rhea" id="RHEA-COMP:10233"/>
        <dbReference type="ChEBI" id="CHEBI:15378"/>
        <dbReference type="ChEBI" id="CHEBI:57856"/>
        <dbReference type="ChEBI" id="CHEBI:59789"/>
        <dbReference type="ChEBI" id="CHEBI:74411"/>
        <dbReference type="ChEBI" id="CHEBI:74493"/>
        <dbReference type="EC" id="2.1.1.182"/>
    </reaction>
</comment>
<keyword evidence="1 7" id="KW-0963">Cytoplasm</keyword>
<feature type="domain" description="Ribosomal RNA adenine methylase transferase N-terminal" evidence="9">
    <location>
        <begin position="19"/>
        <end position="202"/>
    </location>
</feature>
<dbReference type="Gene3D" id="1.10.8.100">
    <property type="entry name" value="Ribosomal RNA adenine dimethylase-like, domain 2"/>
    <property type="match status" value="1"/>
</dbReference>
<evidence type="ECO:0000256" key="1">
    <source>
        <dbReference type="ARBA" id="ARBA00022490"/>
    </source>
</evidence>
<evidence type="ECO:0000256" key="8">
    <source>
        <dbReference type="PROSITE-ProRule" id="PRU01026"/>
    </source>
</evidence>
<feature type="binding site" evidence="7 8">
    <location>
        <position position="12"/>
    </location>
    <ligand>
        <name>S-adenosyl-L-methionine</name>
        <dbReference type="ChEBI" id="CHEBI:59789"/>
    </ligand>
</feature>
<reference evidence="10 11" key="1">
    <citation type="journal article" date="2016" name="Nat. Commun.">
        <title>Thousands of microbial genomes shed light on interconnected biogeochemical processes in an aquifer system.</title>
        <authorList>
            <person name="Anantharaman K."/>
            <person name="Brown C.T."/>
            <person name="Hug L.A."/>
            <person name="Sharon I."/>
            <person name="Castelle C.J."/>
            <person name="Probst A.J."/>
            <person name="Thomas B.C."/>
            <person name="Singh A."/>
            <person name="Wilkins M.J."/>
            <person name="Karaoz U."/>
            <person name="Brodie E.L."/>
            <person name="Williams K.H."/>
            <person name="Hubbard S.S."/>
            <person name="Banfield J.F."/>
        </authorList>
    </citation>
    <scope>NUCLEOTIDE SEQUENCE [LARGE SCALE GENOMIC DNA]</scope>
</reference>
<feature type="binding site" evidence="7 8">
    <location>
        <position position="110"/>
    </location>
    <ligand>
        <name>S-adenosyl-L-methionine</name>
        <dbReference type="ChEBI" id="CHEBI:59789"/>
    </ligand>
</feature>
<dbReference type="InterPro" id="IPR001737">
    <property type="entry name" value="KsgA/Erm"/>
</dbReference>
<feature type="binding site" evidence="7 8">
    <location>
        <position position="60"/>
    </location>
    <ligand>
        <name>S-adenosyl-L-methionine</name>
        <dbReference type="ChEBI" id="CHEBI:59789"/>
    </ligand>
</feature>
<evidence type="ECO:0000256" key="5">
    <source>
        <dbReference type="ARBA" id="ARBA00022691"/>
    </source>
</evidence>
<comment type="subcellular location">
    <subcellularLocation>
        <location evidence="7">Cytoplasm</location>
    </subcellularLocation>
</comment>
<feature type="binding site" evidence="7 8">
    <location>
        <position position="39"/>
    </location>
    <ligand>
        <name>S-adenosyl-L-methionine</name>
        <dbReference type="ChEBI" id="CHEBI:59789"/>
    </ligand>
</feature>
<comment type="caution">
    <text evidence="10">The sequence shown here is derived from an EMBL/GenBank/DDBJ whole genome shotgun (WGS) entry which is preliminary data.</text>
</comment>
<gene>
    <name evidence="7" type="primary">rsmA</name>
    <name evidence="7" type="synonym">ksgA</name>
    <name evidence="10" type="ORF">A3C61_02165</name>
</gene>
<dbReference type="EMBL" id="MGJO01000058">
    <property type="protein sequence ID" value="OGN08015.1"/>
    <property type="molecule type" value="Genomic_DNA"/>
</dbReference>
<dbReference type="SUPFAM" id="SSF53335">
    <property type="entry name" value="S-adenosyl-L-methionine-dependent methyltransferases"/>
    <property type="match status" value="1"/>
</dbReference>
<comment type="similarity">
    <text evidence="7">Belongs to the class I-like SAM-binding methyltransferase superfamily. rRNA adenine N(6)-methyltransferase family. RsmA subfamily.</text>
</comment>
<dbReference type="EC" id="2.1.1.182" evidence="7"/>
<dbReference type="InterPro" id="IPR023165">
    <property type="entry name" value="rRNA_Ade_diMease-like_C"/>
</dbReference>
<evidence type="ECO:0000256" key="4">
    <source>
        <dbReference type="ARBA" id="ARBA00022679"/>
    </source>
</evidence>
<dbReference type="InterPro" id="IPR011530">
    <property type="entry name" value="rRNA_adenine_dimethylase"/>
</dbReference>
<evidence type="ECO:0000256" key="6">
    <source>
        <dbReference type="ARBA" id="ARBA00022884"/>
    </source>
</evidence>
<dbReference type="InterPro" id="IPR029063">
    <property type="entry name" value="SAM-dependent_MTases_sf"/>
</dbReference>
<protein>
    <recommendedName>
        <fullName evidence="7">Ribosomal RNA small subunit methyltransferase A</fullName>
        <ecNumber evidence="7">2.1.1.182</ecNumber>
    </recommendedName>
    <alternativeName>
        <fullName evidence="7">16S rRNA (adenine(1518)-N(6)/adenine(1519)-N(6))-dimethyltransferase</fullName>
    </alternativeName>
    <alternativeName>
        <fullName evidence="7">16S rRNA dimethyladenosine transferase</fullName>
    </alternativeName>
    <alternativeName>
        <fullName evidence="7">16S rRNA dimethylase</fullName>
    </alternativeName>
    <alternativeName>
        <fullName evidence="7">S-adenosylmethionine-6-N', N'-adenosyl(rRNA) dimethyltransferase</fullName>
    </alternativeName>
</protein>
<evidence type="ECO:0000259" key="9">
    <source>
        <dbReference type="SMART" id="SM00650"/>
    </source>
</evidence>
<comment type="function">
    <text evidence="7">Specifically dimethylates two adjacent adenosines (A1518 and A1519) in the loop of a conserved hairpin near the 3'-end of 16S rRNA in the 30S particle. May play a critical role in biogenesis of 30S subunits.</text>
</comment>
<dbReference type="GO" id="GO:0052908">
    <property type="term" value="F:16S rRNA (adenine(1518)-N(6)/adenine(1519)-N(6))-dimethyltransferase activity"/>
    <property type="evidence" value="ECO:0007669"/>
    <property type="project" value="UniProtKB-EC"/>
</dbReference>
<dbReference type="AlphaFoldDB" id="A0A1F8F4E3"/>
<dbReference type="CDD" id="cd02440">
    <property type="entry name" value="AdoMet_MTases"/>
    <property type="match status" value="1"/>
</dbReference>
<dbReference type="HAMAP" id="MF_00607">
    <property type="entry name" value="16SrRNA_methyltr_A"/>
    <property type="match status" value="1"/>
</dbReference>
<keyword evidence="5 7" id="KW-0949">S-adenosyl-L-methionine</keyword>
<evidence type="ECO:0000256" key="3">
    <source>
        <dbReference type="ARBA" id="ARBA00022603"/>
    </source>
</evidence>
<dbReference type="InterPro" id="IPR020598">
    <property type="entry name" value="rRNA_Ade_methylase_Trfase_N"/>
</dbReference>
<evidence type="ECO:0000313" key="11">
    <source>
        <dbReference type="Proteomes" id="UP000178908"/>
    </source>
</evidence>
<accession>A0A1F8F4E3</accession>
<sequence>MKLTAKKSLGQNFLINPHIIDKIVTTAKISKNDTVIEIGPGTGNLTKKLVEQAGKVIAIEKDHRLIELLQETLKNYSNVEIIEDDILKFDPEILNTKYLIYNTGFKIVANIPYYITSNFLRIIFESTNPPTGKGGWPKPELIVLMIQKEVAQRILAKPPHMNLLALSVQYYSEPEIIGYISKNNFRPIPKIDSAIIRLQPKSVVRNPQLFNLIRTGFSEKRKQLASLLSKKLDIKKTKIEGILQKIDLDPKVRAENLNLKQWLLLKSYLFNHHQN</sequence>
<keyword evidence="2 7" id="KW-0698">rRNA processing</keyword>
<keyword evidence="4 7" id="KW-0808">Transferase</keyword>
<dbReference type="Pfam" id="PF00398">
    <property type="entry name" value="RrnaAD"/>
    <property type="match status" value="1"/>
</dbReference>
<dbReference type="InterPro" id="IPR020596">
    <property type="entry name" value="rRNA_Ade_Mease_Trfase_CS"/>
</dbReference>
<dbReference type="PROSITE" id="PS51689">
    <property type="entry name" value="SAM_RNA_A_N6_MT"/>
    <property type="match status" value="1"/>
</dbReference>